<dbReference type="KEGG" id="tfa:BW733_04310"/>
<sequence length="156" mass="17136">MTVTDPATLTRPAVAVKVPNLKVEQPRVGLNAADIVICQPNGDSATRLCPIFHSQYPDAVGPVRSIRPADVALLSPIFPVFANTGAADWVMNYVKANSEHLERMTYLDYRGTAAYSVDKSRLYKANGKTQYDRAIQAHPEEIVDDEASVVAPWLRP</sequence>
<evidence type="ECO:0000259" key="1">
    <source>
        <dbReference type="Pfam" id="PF11258"/>
    </source>
</evidence>
<dbReference type="Gene3D" id="3.50.90.10">
    <property type="entry name" value="YerB-like"/>
    <property type="match status" value="1"/>
</dbReference>
<dbReference type="SUPFAM" id="SSF159774">
    <property type="entry name" value="YerB-like"/>
    <property type="match status" value="1"/>
</dbReference>
<gene>
    <name evidence="2" type="ORF">BW733_04310</name>
</gene>
<evidence type="ECO:0000313" key="3">
    <source>
        <dbReference type="Proteomes" id="UP000188235"/>
    </source>
</evidence>
<dbReference type="Proteomes" id="UP000188235">
    <property type="component" value="Chromosome"/>
</dbReference>
<dbReference type="InterPro" id="IPR021416">
    <property type="entry name" value="DUF3048_N"/>
</dbReference>
<organism evidence="2 3">
    <name type="scientific">Tessaracoccus flavescens</name>
    <dbReference type="NCBI Taxonomy" id="399497"/>
    <lineage>
        <taxon>Bacteria</taxon>
        <taxon>Bacillati</taxon>
        <taxon>Actinomycetota</taxon>
        <taxon>Actinomycetes</taxon>
        <taxon>Propionibacteriales</taxon>
        <taxon>Propionibacteriaceae</taxon>
        <taxon>Tessaracoccus</taxon>
    </lineage>
</organism>
<accession>A0A1Q2CVL8</accession>
<dbReference type="OrthoDB" id="9779102at2"/>
<evidence type="ECO:0000313" key="2">
    <source>
        <dbReference type="EMBL" id="AQP50172.1"/>
    </source>
</evidence>
<dbReference type="EMBL" id="CP019607">
    <property type="protein sequence ID" value="AQP50172.1"/>
    <property type="molecule type" value="Genomic_DNA"/>
</dbReference>
<dbReference type="InterPro" id="IPR023158">
    <property type="entry name" value="YerB-like_sf"/>
</dbReference>
<reference evidence="2 3" key="1">
    <citation type="journal article" date="2008" name="Int. J. Syst. Evol. Microbiol.">
        <title>Tessaracoccus flavescens sp. nov., isolated from marine sediment.</title>
        <authorList>
            <person name="Lee D.W."/>
            <person name="Lee S.D."/>
        </authorList>
    </citation>
    <scope>NUCLEOTIDE SEQUENCE [LARGE SCALE GENOMIC DNA]</scope>
    <source>
        <strain evidence="2 3">SST-39T</strain>
    </source>
</reference>
<protein>
    <recommendedName>
        <fullName evidence="1">DUF3048 domain-containing protein</fullName>
    </recommendedName>
</protein>
<keyword evidence="3" id="KW-1185">Reference proteome</keyword>
<feature type="domain" description="DUF3048" evidence="1">
    <location>
        <begin position="5"/>
        <end position="133"/>
    </location>
</feature>
<name>A0A1Q2CVL8_9ACTN</name>
<dbReference type="STRING" id="399497.BW733_04310"/>
<dbReference type="AlphaFoldDB" id="A0A1Q2CVL8"/>
<proteinExistence type="predicted"/>
<dbReference type="RefSeq" id="WP_077348195.1">
    <property type="nucleotide sequence ID" value="NZ_CP019607.1"/>
</dbReference>
<dbReference type="Pfam" id="PF11258">
    <property type="entry name" value="DUF3048"/>
    <property type="match status" value="1"/>
</dbReference>